<keyword evidence="1" id="KW-1133">Transmembrane helix</keyword>
<name>A0AA37N534_9FIRM</name>
<keyword evidence="1" id="KW-0812">Transmembrane</keyword>
<dbReference type="RefSeq" id="WP_238317549.1">
    <property type="nucleotide sequence ID" value="NZ_BQKV01000081.1"/>
</dbReference>
<keyword evidence="3" id="KW-1185">Reference proteome</keyword>
<protein>
    <submittedName>
        <fullName evidence="2">Uncharacterized protein</fullName>
    </submittedName>
</protein>
<accession>A0AA37N534</accession>
<gene>
    <name evidence="2" type="ORF">JCM17207_19330</name>
</gene>
<organism evidence="2 3">
    <name type="scientific">Faecalibacterium gallinarum</name>
    <dbReference type="NCBI Taxonomy" id="2903556"/>
    <lineage>
        <taxon>Bacteria</taxon>
        <taxon>Bacillati</taxon>
        <taxon>Bacillota</taxon>
        <taxon>Clostridia</taxon>
        <taxon>Eubacteriales</taxon>
        <taxon>Oscillospiraceae</taxon>
        <taxon>Faecalibacterium</taxon>
    </lineage>
</organism>
<dbReference type="AlphaFoldDB" id="A0AA37N534"/>
<sequence length="63" mass="6928">MYYYILGCGIACLIFCGIGCMDTVDVKPGKVLLNSLIWPVALVAALVDHMDTNRAFRHVKAAR</sequence>
<evidence type="ECO:0000256" key="1">
    <source>
        <dbReference type="SAM" id="Phobius"/>
    </source>
</evidence>
<evidence type="ECO:0000313" key="3">
    <source>
        <dbReference type="Proteomes" id="UP001055185"/>
    </source>
</evidence>
<proteinExistence type="predicted"/>
<evidence type="ECO:0000313" key="2">
    <source>
        <dbReference type="EMBL" id="GJN65308.1"/>
    </source>
</evidence>
<comment type="caution">
    <text evidence="2">The sequence shown here is derived from an EMBL/GenBank/DDBJ whole genome shotgun (WGS) entry which is preliminary data.</text>
</comment>
<keyword evidence="1" id="KW-0472">Membrane</keyword>
<reference evidence="2" key="1">
    <citation type="journal article" date="2022" name="Int. J. Syst. Evol. Microbiol.">
        <title>Genome-based, phenotypic and chemotaxonomic classification of Faecalibacterium strains: proposal of three novel species Faecalibacterium duncaniae sp. nov., Faecalibacterium hattorii sp. nov. and Faecalibacterium gallinarum sp. nov. .</title>
        <authorList>
            <person name="Sakamoto M."/>
            <person name="Sakurai N."/>
            <person name="Tanno H."/>
            <person name="Iino T."/>
            <person name="Ohkuma M."/>
            <person name="Endo A."/>
        </authorList>
    </citation>
    <scope>NUCLEOTIDE SEQUENCE</scope>
    <source>
        <strain evidence="2">JCM 17207</strain>
    </source>
</reference>
<dbReference type="EMBL" id="BQKV01000081">
    <property type="protein sequence ID" value="GJN65308.1"/>
    <property type="molecule type" value="Genomic_DNA"/>
</dbReference>
<feature type="transmembrane region" description="Helical" evidence="1">
    <location>
        <begin position="31"/>
        <end position="47"/>
    </location>
</feature>
<dbReference type="Proteomes" id="UP001055185">
    <property type="component" value="Unassembled WGS sequence"/>
</dbReference>